<evidence type="ECO:0000313" key="3">
    <source>
        <dbReference type="Proteomes" id="UP000215896"/>
    </source>
</evidence>
<dbReference type="EMBL" id="NMVO01000016">
    <property type="protein sequence ID" value="OYO10553.1"/>
    <property type="molecule type" value="Genomic_DNA"/>
</dbReference>
<dbReference type="Pfam" id="PF02515">
    <property type="entry name" value="CoA_transf_3"/>
    <property type="match status" value="1"/>
</dbReference>
<dbReference type="Gene3D" id="3.40.50.10540">
    <property type="entry name" value="Crotonobetainyl-coa:carnitine coa-transferase, domain 1"/>
    <property type="match status" value="1"/>
</dbReference>
<protein>
    <submittedName>
        <fullName evidence="2">Formyl-CoA transferase</fullName>
    </submittedName>
</protein>
<keyword evidence="3" id="KW-1185">Reference proteome</keyword>
<comment type="caution">
    <text evidence="2">The sequence shown here is derived from an EMBL/GenBank/DDBJ whole genome shotgun (WGS) entry which is preliminary data.</text>
</comment>
<accession>A0A4R6LW67</accession>
<dbReference type="InterPro" id="IPR003673">
    <property type="entry name" value="CoA-Trfase_fam_III"/>
</dbReference>
<gene>
    <name evidence="2" type="ORF">CGZ94_16195</name>
</gene>
<reference evidence="2 3" key="1">
    <citation type="submission" date="2017-07" db="EMBL/GenBank/DDBJ databases">
        <title>Draft whole genome sequences of clinical Proprionibacteriaceae strains.</title>
        <authorList>
            <person name="Bernier A.-M."/>
            <person name="Bernard K."/>
            <person name="Domingo M.-C."/>
        </authorList>
    </citation>
    <scope>NUCLEOTIDE SEQUENCE [LARGE SCALE GENOMIC DNA]</scope>
    <source>
        <strain evidence="2 3">NML 030167</strain>
    </source>
</reference>
<dbReference type="SUPFAM" id="SSF89796">
    <property type="entry name" value="CoA-transferase family III (CaiB/BaiF)"/>
    <property type="match status" value="1"/>
</dbReference>
<accession>A0A255G8L0</accession>
<evidence type="ECO:0000313" key="2">
    <source>
        <dbReference type="EMBL" id="OYO10553.1"/>
    </source>
</evidence>
<dbReference type="OrthoDB" id="3561197at2"/>
<keyword evidence="1 2" id="KW-0808">Transferase</keyword>
<dbReference type="PANTHER" id="PTHR48207:SF3">
    <property type="entry name" value="SUCCINATE--HYDROXYMETHYLGLUTARATE COA-TRANSFERASE"/>
    <property type="match status" value="1"/>
</dbReference>
<organism evidence="2 3">
    <name type="scientific">Enemella evansiae</name>
    <dbReference type="NCBI Taxonomy" id="2016499"/>
    <lineage>
        <taxon>Bacteria</taxon>
        <taxon>Bacillati</taxon>
        <taxon>Actinomycetota</taxon>
        <taxon>Actinomycetes</taxon>
        <taxon>Propionibacteriales</taxon>
        <taxon>Propionibacteriaceae</taxon>
        <taxon>Enemella</taxon>
    </lineage>
</organism>
<dbReference type="Proteomes" id="UP000215896">
    <property type="component" value="Unassembled WGS sequence"/>
</dbReference>
<proteinExistence type="predicted"/>
<dbReference type="InterPro" id="IPR050483">
    <property type="entry name" value="CoA-transferase_III_domain"/>
</dbReference>
<sequence>MTDASNTPSPGPVIAPLRGVRVLELGNYIAAPTAGRLLADFGAEVIKVERPGGGDEIRRWRLLSGRTSLLHRTINRNKKSVVIDLRSELGRRTVLGLVARVDAVVENFRPGTLEAWGLGPEVLQEANPGLILTRVSAYGQTGPLSKRPGFGSVAEAFGGLRDLVGYPDRPPVRVGVSLGDTMAGMYAAFGTVMALYQRATLGLGRGEQTPVPANERTIDVALHEAIFSAMEATIPEYSAYGTERVRMGPRIEGVAPTSAYLCRDGASVVIAGNGDSIFGRLMRVIGRPELAEDPALADNEGRVVRADELDAAIAAWTGERTAAEALTALSEVGVPAGPIYRARDIVADEQYASRDMVQYLPVSDGEQDLGKVAFPGITPVIGGRSLPIRNLGPELGADTVPVLQELLGLGPDQAAALAGQLASGQEAA</sequence>
<name>A0A255G8L0_9ACTN</name>
<dbReference type="GO" id="GO:0008410">
    <property type="term" value="F:CoA-transferase activity"/>
    <property type="evidence" value="ECO:0007669"/>
    <property type="project" value="TreeGrafter"/>
</dbReference>
<dbReference type="RefSeq" id="WP_094406262.1">
    <property type="nucleotide sequence ID" value="NZ_NMVO01000016.1"/>
</dbReference>
<dbReference type="AlphaFoldDB" id="A0A255G8L0"/>
<dbReference type="InterPro" id="IPR023606">
    <property type="entry name" value="CoA-Trfase_III_dom_1_sf"/>
</dbReference>
<dbReference type="InterPro" id="IPR044855">
    <property type="entry name" value="CoA-Trfase_III_dom3_sf"/>
</dbReference>
<dbReference type="Gene3D" id="3.30.1540.10">
    <property type="entry name" value="formyl-coa transferase, domain 3"/>
    <property type="match status" value="1"/>
</dbReference>
<evidence type="ECO:0000256" key="1">
    <source>
        <dbReference type="ARBA" id="ARBA00022679"/>
    </source>
</evidence>
<dbReference type="PANTHER" id="PTHR48207">
    <property type="entry name" value="SUCCINATE--HYDROXYMETHYLGLUTARATE COA-TRANSFERASE"/>
    <property type="match status" value="1"/>
</dbReference>